<accession>A0ACC2P9T9</accession>
<protein>
    <submittedName>
        <fullName evidence="1">Uncharacterized protein</fullName>
    </submittedName>
</protein>
<sequence length="298" mass="33937">MSRSQKRKISEDIPIVLRPTKKAKQDKNKEERERLKKAQEAMNSRITELIGESSILNPDEESDRVSEASYSFDQRTSKKNSATATRQYRPKHKVSENNGMCANNSRTNQVTCSTVLEPSCPIATADGSRDSMRHEPQTRDRNARNAQNVTPNNATAGARGNPQLFGMNHPEPMYAISNNIFCKTRILRNAINKSANQGQCCRKMLTGVFTLEAMLRCSLTGKTYHRREENDPQTSKTLHGPAIRAIIDFSRSQVQFQAKWKDMSTQQLKSAMRRKINLVNSEYRSARVHNRTYSYGDY</sequence>
<name>A0ACC2P9T9_9HYME</name>
<dbReference type="Proteomes" id="UP001239111">
    <property type="component" value="Chromosome 2"/>
</dbReference>
<evidence type="ECO:0000313" key="1">
    <source>
        <dbReference type="EMBL" id="KAJ8680054.1"/>
    </source>
</evidence>
<dbReference type="EMBL" id="CM056742">
    <property type="protein sequence ID" value="KAJ8680054.1"/>
    <property type="molecule type" value="Genomic_DNA"/>
</dbReference>
<comment type="caution">
    <text evidence="1">The sequence shown here is derived from an EMBL/GenBank/DDBJ whole genome shotgun (WGS) entry which is preliminary data.</text>
</comment>
<organism evidence="1 2">
    <name type="scientific">Eretmocerus hayati</name>
    <dbReference type="NCBI Taxonomy" id="131215"/>
    <lineage>
        <taxon>Eukaryota</taxon>
        <taxon>Metazoa</taxon>
        <taxon>Ecdysozoa</taxon>
        <taxon>Arthropoda</taxon>
        <taxon>Hexapoda</taxon>
        <taxon>Insecta</taxon>
        <taxon>Pterygota</taxon>
        <taxon>Neoptera</taxon>
        <taxon>Endopterygota</taxon>
        <taxon>Hymenoptera</taxon>
        <taxon>Apocrita</taxon>
        <taxon>Proctotrupomorpha</taxon>
        <taxon>Chalcidoidea</taxon>
        <taxon>Aphelinidae</taxon>
        <taxon>Aphelininae</taxon>
        <taxon>Eretmocerus</taxon>
    </lineage>
</organism>
<evidence type="ECO:0000313" key="2">
    <source>
        <dbReference type="Proteomes" id="UP001239111"/>
    </source>
</evidence>
<gene>
    <name evidence="1" type="ORF">QAD02_015841</name>
</gene>
<reference evidence="1" key="1">
    <citation type="submission" date="2023-04" db="EMBL/GenBank/DDBJ databases">
        <title>A chromosome-level genome assembly of the parasitoid wasp Eretmocerus hayati.</title>
        <authorList>
            <person name="Zhong Y."/>
            <person name="Liu S."/>
            <person name="Liu Y."/>
        </authorList>
    </citation>
    <scope>NUCLEOTIDE SEQUENCE</scope>
    <source>
        <strain evidence="1">ZJU_SS_LIU_2023</strain>
    </source>
</reference>
<keyword evidence="2" id="KW-1185">Reference proteome</keyword>
<proteinExistence type="predicted"/>